<keyword evidence="3" id="KW-1185">Reference proteome</keyword>
<dbReference type="AlphaFoldDB" id="A0A8J4YY47"/>
<dbReference type="Proteomes" id="UP000770661">
    <property type="component" value="Unassembled WGS sequence"/>
</dbReference>
<gene>
    <name evidence="2" type="ORF">GWK47_029270</name>
</gene>
<evidence type="ECO:0000313" key="2">
    <source>
        <dbReference type="EMBL" id="KAG0729959.1"/>
    </source>
</evidence>
<name>A0A8J4YY47_CHIOP</name>
<comment type="caution">
    <text evidence="2">The sequence shown here is derived from an EMBL/GenBank/DDBJ whole genome shotgun (WGS) entry which is preliminary data.</text>
</comment>
<reference evidence="2" key="1">
    <citation type="submission" date="2020-07" db="EMBL/GenBank/DDBJ databases">
        <title>The High-quality genome of the commercially important snow crab, Chionoecetes opilio.</title>
        <authorList>
            <person name="Jeong J.-H."/>
            <person name="Ryu S."/>
        </authorList>
    </citation>
    <scope>NUCLEOTIDE SEQUENCE</scope>
    <source>
        <strain evidence="2">MADBK_172401_WGS</strain>
        <tissue evidence="2">Digestive gland</tissue>
    </source>
</reference>
<protein>
    <submittedName>
        <fullName evidence="2">Uncharacterized protein</fullName>
    </submittedName>
</protein>
<feature type="region of interest" description="Disordered" evidence="1">
    <location>
        <begin position="1"/>
        <end position="39"/>
    </location>
</feature>
<sequence length="178" mass="19364">MDPVASCKESTNPWPTESDGGLERGVLKRSSSPSVPRLPRAAHRAWVQATKKRTVVTTDGTRLRSERRNIRSIGLFPQASPHADHDAGCRRCVGPHKDLGPHRSSSFHRCPRRRRHSRLAAPCGAHRRSAREKMAKEIKAEMTVKCAGGAAHHTLDGKLVEGMAGEGIVGAIAHPGVR</sequence>
<dbReference type="EMBL" id="JACEEZ010000631">
    <property type="protein sequence ID" value="KAG0729959.1"/>
    <property type="molecule type" value="Genomic_DNA"/>
</dbReference>
<accession>A0A8J4YY47</accession>
<proteinExistence type="predicted"/>
<organism evidence="2 3">
    <name type="scientific">Chionoecetes opilio</name>
    <name type="common">Atlantic snow crab</name>
    <name type="synonym">Cancer opilio</name>
    <dbReference type="NCBI Taxonomy" id="41210"/>
    <lineage>
        <taxon>Eukaryota</taxon>
        <taxon>Metazoa</taxon>
        <taxon>Ecdysozoa</taxon>
        <taxon>Arthropoda</taxon>
        <taxon>Crustacea</taxon>
        <taxon>Multicrustacea</taxon>
        <taxon>Malacostraca</taxon>
        <taxon>Eumalacostraca</taxon>
        <taxon>Eucarida</taxon>
        <taxon>Decapoda</taxon>
        <taxon>Pleocyemata</taxon>
        <taxon>Brachyura</taxon>
        <taxon>Eubrachyura</taxon>
        <taxon>Majoidea</taxon>
        <taxon>Majidae</taxon>
        <taxon>Chionoecetes</taxon>
    </lineage>
</organism>
<evidence type="ECO:0000256" key="1">
    <source>
        <dbReference type="SAM" id="MobiDB-lite"/>
    </source>
</evidence>
<evidence type="ECO:0000313" key="3">
    <source>
        <dbReference type="Proteomes" id="UP000770661"/>
    </source>
</evidence>
<feature type="compositionally biased region" description="Low complexity" evidence="1">
    <location>
        <begin position="29"/>
        <end position="39"/>
    </location>
</feature>